<accession>A0ABU1ZS29</accession>
<feature type="transmembrane region" description="Helical" evidence="1">
    <location>
        <begin position="129"/>
        <end position="149"/>
    </location>
</feature>
<proteinExistence type="predicted"/>
<dbReference type="Pfam" id="PF11911">
    <property type="entry name" value="DUF3429"/>
    <property type="match status" value="1"/>
</dbReference>
<evidence type="ECO:0008006" key="4">
    <source>
        <dbReference type="Google" id="ProtNLM"/>
    </source>
</evidence>
<dbReference type="PANTHER" id="PTHR15887">
    <property type="entry name" value="TRANSMEMBRANE PROTEIN 69"/>
    <property type="match status" value="1"/>
</dbReference>
<feature type="transmembrane region" description="Helical" evidence="1">
    <location>
        <begin position="79"/>
        <end position="109"/>
    </location>
</feature>
<protein>
    <recommendedName>
        <fullName evidence="4">DUF3429 domain-containing protein</fullName>
    </recommendedName>
</protein>
<keyword evidence="1" id="KW-0472">Membrane</keyword>
<feature type="transmembrane region" description="Helical" evidence="1">
    <location>
        <begin position="45"/>
        <end position="67"/>
    </location>
</feature>
<keyword evidence="3" id="KW-1185">Reference proteome</keyword>
<dbReference type="InterPro" id="IPR021836">
    <property type="entry name" value="DUF3429"/>
</dbReference>
<organism evidence="2 3">
    <name type="scientific">Rhodoferax saidenbachensis</name>
    <dbReference type="NCBI Taxonomy" id="1484693"/>
    <lineage>
        <taxon>Bacteria</taxon>
        <taxon>Pseudomonadati</taxon>
        <taxon>Pseudomonadota</taxon>
        <taxon>Betaproteobacteria</taxon>
        <taxon>Burkholderiales</taxon>
        <taxon>Comamonadaceae</taxon>
        <taxon>Rhodoferax</taxon>
    </lineage>
</organism>
<evidence type="ECO:0000313" key="2">
    <source>
        <dbReference type="EMBL" id="MDR7308364.1"/>
    </source>
</evidence>
<dbReference type="EMBL" id="JAVDXO010000010">
    <property type="protein sequence ID" value="MDR7308364.1"/>
    <property type="molecule type" value="Genomic_DNA"/>
</dbReference>
<comment type="caution">
    <text evidence="2">The sequence shown here is derived from an EMBL/GenBank/DDBJ whole genome shotgun (WGS) entry which is preliminary data.</text>
</comment>
<evidence type="ECO:0000256" key="1">
    <source>
        <dbReference type="SAM" id="Phobius"/>
    </source>
</evidence>
<evidence type="ECO:0000313" key="3">
    <source>
        <dbReference type="Proteomes" id="UP001268089"/>
    </source>
</evidence>
<feature type="transmembrane region" description="Helical" evidence="1">
    <location>
        <begin position="12"/>
        <end position="33"/>
    </location>
</feature>
<gene>
    <name evidence="2" type="ORF">J2X15_003673</name>
</gene>
<dbReference type="RefSeq" id="WP_310345583.1">
    <property type="nucleotide sequence ID" value="NZ_JAVDXO010000010.1"/>
</dbReference>
<keyword evidence="1" id="KW-0812">Transmembrane</keyword>
<dbReference type="Proteomes" id="UP001268089">
    <property type="component" value="Unassembled WGS sequence"/>
</dbReference>
<dbReference type="PANTHER" id="PTHR15887:SF1">
    <property type="entry name" value="TRANSMEMBRANE PROTEIN 69"/>
    <property type="match status" value="1"/>
</dbReference>
<sequence>MASPIPPPVIRTIAWLGYGGLLPFVLLTVATAVDKNNVVFWSQGLFSYGSVILTFVGALHWGFALAIPGIPDKQRDAVLIWSVVPALVAWVALMFDGVATGYVLILGFATHYWQDTRLHNDGFLPPWYLPLRFQITVVACVCMALGTYWGR</sequence>
<reference evidence="2 3" key="1">
    <citation type="submission" date="2023-07" db="EMBL/GenBank/DDBJ databases">
        <title>Sorghum-associated microbial communities from plants grown in Nebraska, USA.</title>
        <authorList>
            <person name="Schachtman D."/>
        </authorList>
    </citation>
    <scope>NUCLEOTIDE SEQUENCE [LARGE SCALE GENOMIC DNA]</scope>
    <source>
        <strain evidence="2 3">BE308</strain>
    </source>
</reference>
<keyword evidence="1" id="KW-1133">Transmembrane helix</keyword>
<name>A0ABU1ZS29_9BURK</name>